<keyword evidence="7" id="KW-0234">DNA repair</keyword>
<dbReference type="InterPro" id="IPR018246">
    <property type="entry name" value="AP_endonuc_F2_Zn_BS"/>
</dbReference>
<dbReference type="Gene3D" id="3.20.20.150">
    <property type="entry name" value="Divalent-metal-dependent TIM barrel enzymes"/>
    <property type="match status" value="1"/>
</dbReference>
<sequence length="313" mass="35675">MNKSERKLRFGTGGMPLTTKNRSVTEGIKRIRELGLDAMELEFVYQIFVKEEEREALKKLAEEQDVALSVHGSYFINLASPEKQKWHASINRVLQSAEAGEACGARSMTFHPAAYMKRDAEEVYSMVKEAFKEIWDGYEEKGLTSITIAPELTGKAAQFGDLEVLIRLIEDFPGKPMKFCFDFAHKHARDGGGWNSYEEFDQMLGLIRKHFGQTFLDDMHIHISGIQYSPKGERNHLTLLPSQEAYREEGIDVGGLAKYYAELEQKGRLETPDIKWKELLTALKDNKVGGIVVCESPNLEEDALLMQQYYHKL</sequence>
<organism evidence="9 10">
    <name type="scientific">Candidatus Dojkabacteria bacterium</name>
    <dbReference type="NCBI Taxonomy" id="2099670"/>
    <lineage>
        <taxon>Bacteria</taxon>
        <taxon>Candidatus Dojkabacteria</taxon>
    </lineage>
</organism>
<dbReference type="SMART" id="SM00518">
    <property type="entry name" value="AP2Ec"/>
    <property type="match status" value="1"/>
</dbReference>
<evidence type="ECO:0000256" key="2">
    <source>
        <dbReference type="ARBA" id="ARBA00005340"/>
    </source>
</evidence>
<comment type="caution">
    <text evidence="9">The sequence shown here is derived from an EMBL/GenBank/DDBJ whole genome shotgun (WGS) entry which is preliminary data.</text>
</comment>
<evidence type="ECO:0000256" key="3">
    <source>
        <dbReference type="ARBA" id="ARBA00022723"/>
    </source>
</evidence>
<evidence type="ECO:0000256" key="4">
    <source>
        <dbReference type="ARBA" id="ARBA00022763"/>
    </source>
</evidence>
<dbReference type="GO" id="GO:0008081">
    <property type="term" value="F:phosphoric diester hydrolase activity"/>
    <property type="evidence" value="ECO:0007669"/>
    <property type="project" value="TreeGrafter"/>
</dbReference>
<evidence type="ECO:0000256" key="1">
    <source>
        <dbReference type="ARBA" id="ARBA00001947"/>
    </source>
</evidence>
<dbReference type="Proteomes" id="UP000754563">
    <property type="component" value="Unassembled WGS sequence"/>
</dbReference>
<dbReference type="InterPro" id="IPR013022">
    <property type="entry name" value="Xyl_isomerase-like_TIM-brl"/>
</dbReference>
<evidence type="ECO:0000313" key="9">
    <source>
        <dbReference type="EMBL" id="MCA9385513.1"/>
    </source>
</evidence>
<reference evidence="9" key="1">
    <citation type="submission" date="2020-04" db="EMBL/GenBank/DDBJ databases">
        <authorList>
            <person name="Zhang T."/>
        </authorList>
    </citation>
    <scope>NUCLEOTIDE SEQUENCE</scope>
    <source>
        <strain evidence="9">HKST-UBA11</strain>
    </source>
</reference>
<dbReference type="GO" id="GO:0003906">
    <property type="term" value="F:DNA-(apurinic or apyrimidinic site) endonuclease activity"/>
    <property type="evidence" value="ECO:0007669"/>
    <property type="project" value="TreeGrafter"/>
</dbReference>
<evidence type="ECO:0000256" key="7">
    <source>
        <dbReference type="ARBA" id="ARBA00023204"/>
    </source>
</evidence>
<dbReference type="GO" id="GO:0008270">
    <property type="term" value="F:zinc ion binding"/>
    <property type="evidence" value="ECO:0007669"/>
    <property type="project" value="InterPro"/>
</dbReference>
<dbReference type="AlphaFoldDB" id="A0A955RKL8"/>
<dbReference type="PANTHER" id="PTHR21445">
    <property type="entry name" value="ENDONUCLEASE IV ENDODEOXYRIBONUCLEASE IV"/>
    <property type="match status" value="1"/>
</dbReference>
<name>A0A955RKL8_9BACT</name>
<keyword evidence="6" id="KW-0862">Zinc</keyword>
<dbReference type="EMBL" id="JAGQLH010000024">
    <property type="protein sequence ID" value="MCA9385513.1"/>
    <property type="molecule type" value="Genomic_DNA"/>
</dbReference>
<dbReference type="GO" id="GO:0006284">
    <property type="term" value="P:base-excision repair"/>
    <property type="evidence" value="ECO:0007669"/>
    <property type="project" value="TreeGrafter"/>
</dbReference>
<keyword evidence="4" id="KW-0227">DNA damage</keyword>
<accession>A0A955RKL8</accession>
<protein>
    <submittedName>
        <fullName evidence="9">TIM barrel protein</fullName>
    </submittedName>
</protein>
<dbReference type="SUPFAM" id="SSF51658">
    <property type="entry name" value="Xylose isomerase-like"/>
    <property type="match status" value="1"/>
</dbReference>
<dbReference type="PROSITE" id="PS00729">
    <property type="entry name" value="AP_NUCLEASE_F2_1"/>
    <property type="match status" value="1"/>
</dbReference>
<evidence type="ECO:0000259" key="8">
    <source>
        <dbReference type="Pfam" id="PF01261"/>
    </source>
</evidence>
<comment type="similarity">
    <text evidence="2">Belongs to the AP endonuclease 2 family.</text>
</comment>
<comment type="cofactor">
    <cofactor evidence="1">
        <name>Zn(2+)</name>
        <dbReference type="ChEBI" id="CHEBI:29105"/>
    </cofactor>
</comment>
<dbReference type="Pfam" id="PF01261">
    <property type="entry name" value="AP_endonuc_2"/>
    <property type="match status" value="1"/>
</dbReference>
<dbReference type="GO" id="GO:0003677">
    <property type="term" value="F:DNA binding"/>
    <property type="evidence" value="ECO:0007669"/>
    <property type="project" value="InterPro"/>
</dbReference>
<dbReference type="PANTHER" id="PTHR21445:SF0">
    <property type="entry name" value="APURINIC-APYRIMIDINIC ENDONUCLEASE"/>
    <property type="match status" value="1"/>
</dbReference>
<gene>
    <name evidence="9" type="ORF">KC717_02605</name>
</gene>
<dbReference type="InterPro" id="IPR001719">
    <property type="entry name" value="AP_endonuc_2"/>
</dbReference>
<evidence type="ECO:0000256" key="5">
    <source>
        <dbReference type="ARBA" id="ARBA00022801"/>
    </source>
</evidence>
<evidence type="ECO:0000313" key="10">
    <source>
        <dbReference type="Proteomes" id="UP000754563"/>
    </source>
</evidence>
<dbReference type="InterPro" id="IPR036237">
    <property type="entry name" value="Xyl_isomerase-like_sf"/>
</dbReference>
<reference evidence="9" key="2">
    <citation type="journal article" date="2021" name="Microbiome">
        <title>Successional dynamics and alternative stable states in a saline activated sludge microbial community over 9 years.</title>
        <authorList>
            <person name="Wang Y."/>
            <person name="Ye J."/>
            <person name="Ju F."/>
            <person name="Liu L."/>
            <person name="Boyd J.A."/>
            <person name="Deng Y."/>
            <person name="Parks D.H."/>
            <person name="Jiang X."/>
            <person name="Yin X."/>
            <person name="Woodcroft B.J."/>
            <person name="Tyson G.W."/>
            <person name="Hugenholtz P."/>
            <person name="Polz M.F."/>
            <person name="Zhang T."/>
        </authorList>
    </citation>
    <scope>NUCLEOTIDE SEQUENCE</scope>
    <source>
        <strain evidence="9">HKST-UBA11</strain>
    </source>
</reference>
<proteinExistence type="inferred from homology"/>
<evidence type="ECO:0000256" key="6">
    <source>
        <dbReference type="ARBA" id="ARBA00022833"/>
    </source>
</evidence>
<keyword evidence="5" id="KW-0378">Hydrolase</keyword>
<keyword evidence="3" id="KW-0479">Metal-binding</keyword>
<feature type="domain" description="Xylose isomerase-like TIM barrel" evidence="8">
    <location>
        <begin position="29"/>
        <end position="300"/>
    </location>
</feature>